<sequence length="169" mass="20351">MGFYWNFECPGQVSWGFITDWEIAQLSTYIKQKSNELNRKLEFIWIPSLGGRTIQQLEDSGVKNTMRYFNYVFCQPNYYQRDTMQDGSEYTYDKLVEILNWIRNASRNSYIELEADNQVLSNPNKVLRACDYVKAQKDSVVRDIWQRRAYYFDTKKEVIDRVRRTCPEW</sequence>
<dbReference type="RefSeq" id="WP_007045394.1">
    <property type="nucleotide sequence ID" value="NZ_AGJL01000093.1"/>
</dbReference>
<dbReference type="AlphaFoldDB" id="H1L1Q2"/>
<dbReference type="InterPro" id="IPR032329">
    <property type="entry name" value="DUF4855"/>
</dbReference>
<dbReference type="Pfam" id="PF16147">
    <property type="entry name" value="DUF4855"/>
    <property type="match status" value="1"/>
</dbReference>
<organism evidence="1 2">
    <name type="scientific">Methanotorris formicicus Mc-S-70</name>
    <dbReference type="NCBI Taxonomy" id="647171"/>
    <lineage>
        <taxon>Archaea</taxon>
        <taxon>Methanobacteriati</taxon>
        <taxon>Methanobacteriota</taxon>
        <taxon>Methanomada group</taxon>
        <taxon>Methanococci</taxon>
        <taxon>Methanococcales</taxon>
        <taxon>Methanocaldococcaceae</taxon>
        <taxon>Methanotorris</taxon>
    </lineage>
</organism>
<protein>
    <submittedName>
        <fullName evidence="1">Uncharacterized protein</fullName>
    </submittedName>
</protein>
<evidence type="ECO:0000313" key="2">
    <source>
        <dbReference type="Proteomes" id="UP000003706"/>
    </source>
</evidence>
<comment type="caution">
    <text evidence="1">The sequence shown here is derived from an EMBL/GenBank/DDBJ whole genome shotgun (WGS) entry which is preliminary data.</text>
</comment>
<gene>
    <name evidence="1" type="ORF">MetfoDRAFT_1976</name>
</gene>
<proteinExistence type="predicted"/>
<keyword evidence="2" id="KW-1185">Reference proteome</keyword>
<dbReference type="STRING" id="647171.MetfoDRAFT_1976"/>
<reference evidence="1 2" key="1">
    <citation type="submission" date="2011-09" db="EMBL/GenBank/DDBJ databases">
        <title>The draft genome of Methanotorris formicicus Mc-S-70.</title>
        <authorList>
            <consortium name="US DOE Joint Genome Institute (JGI-PGF)"/>
            <person name="Lucas S."/>
            <person name="Han J."/>
            <person name="Lapidus A."/>
            <person name="Cheng J.-F."/>
            <person name="Goodwin L."/>
            <person name="Pitluck S."/>
            <person name="Peters L."/>
            <person name="Land M.L."/>
            <person name="Hauser L."/>
            <person name="Sieprawska-Lupa M."/>
            <person name="Takai K."/>
            <person name="Miyazaki J."/>
            <person name="Whitman W."/>
            <person name="Woyke T.J."/>
        </authorList>
    </citation>
    <scope>NUCLEOTIDE SEQUENCE [LARGE SCALE GENOMIC DNA]</scope>
    <source>
        <strain evidence="1 2">Mc-S-70</strain>
    </source>
</reference>
<evidence type="ECO:0000313" key="1">
    <source>
        <dbReference type="EMBL" id="EHP83558.1"/>
    </source>
</evidence>
<name>H1L1Q2_9EURY</name>
<dbReference type="EMBL" id="AGJL01000093">
    <property type="protein sequence ID" value="EHP83558.1"/>
    <property type="molecule type" value="Genomic_DNA"/>
</dbReference>
<accession>H1L1Q2</accession>
<dbReference type="Proteomes" id="UP000003706">
    <property type="component" value="Unassembled WGS sequence"/>
</dbReference>